<gene>
    <name evidence="2" type="ORF">TSUD_197370</name>
</gene>
<protein>
    <recommendedName>
        <fullName evidence="1">Reverse transcriptase domain-containing protein</fullName>
    </recommendedName>
</protein>
<dbReference type="Pfam" id="PF00078">
    <property type="entry name" value="RVT_1"/>
    <property type="match status" value="1"/>
</dbReference>
<evidence type="ECO:0000259" key="1">
    <source>
        <dbReference type="PROSITE" id="PS50878"/>
    </source>
</evidence>
<dbReference type="SUPFAM" id="SSF56672">
    <property type="entry name" value="DNA/RNA polymerases"/>
    <property type="match status" value="1"/>
</dbReference>
<dbReference type="EMBL" id="DF973113">
    <property type="protein sequence ID" value="GAU11113.1"/>
    <property type="molecule type" value="Genomic_DNA"/>
</dbReference>
<accession>A0A2Z6LGA2</accession>
<feature type="domain" description="Reverse transcriptase" evidence="1">
    <location>
        <begin position="289"/>
        <end position="541"/>
    </location>
</feature>
<dbReference type="InterPro" id="IPR026960">
    <property type="entry name" value="RVT-Znf"/>
</dbReference>
<dbReference type="AlphaFoldDB" id="A0A2Z6LGA2"/>
<keyword evidence="3" id="KW-1185">Reference proteome</keyword>
<sequence>MSRLDRFLLSGSWCTTWPNCIQVAILRGLSDHYPLILREHEEDWGPRPFCMMKCWRDFPGYNSFVRDQMGSYFIDGWGGFVLKEKFKLLKNSLRVWHLSHAKNIGSKILEAKERLLGLDLRGENANLTDDDLINERREVTSTIFSLSRIECSMLWQNSRTKWLLEGDANSKFFHALANSRKRKNLIVLLDVNGIHVEGVGNIRESIYNHFSSQFKSQRISRPDVGNLDFKTISESEANVLVEEFGEDEIKQEVWDCDSFKSPGPDGVNLGFIKDFWQELKGDFVRFFNEFHSNERLVKGVNCTFIVLIPKVNVPLKLSDYRPISLVGCTYKVLAKVLANMLSKVIGNVISVNQSAFVKGRQILDGILIANEIVDEAKKKKKELILFKVDFEKAYDSVEWSYLFSVMRKMNFPWKWRRWISECVRSASASVLVNGSPTDEFTFERGLRQGDPLSPFLFLIAAEGLNAMVNDTLMVADKNWANIRAIKSILLLFEVMSGLNVNFHKSLLVGVNVADSWLEEAASIVSIIESLFKSFLWGGDGEARKIHWIHWDKVCLERSQGGLGVRKVKEFNVALLGKWCWRLRTERDGFWRQVLVRKYGESRGVIGEGGRKASGWWNDINSIKNGSFNGFDHWFDNFIFKQVGNGEDSLFWDDLWLEEGVSLRDRFPRLAGLFTDQGVSVGEMCRRGWDMGGGGWSWRRPLFVWKEELLAGCCGIFHNVILQPNELDRWHWRSLNSDVFTVKGAYQTLTRAEEEAEPMLNSTELVWNKVVPVKVSVFAWRFMENRIPTRDNLFKRGILNIDAQHCVLGCGFDETLSHLFFTCDNIHKEVFPSHLVGDNLGDMEDSK</sequence>
<reference evidence="3" key="1">
    <citation type="journal article" date="2017" name="Front. Plant Sci.">
        <title>Climate Clever Clovers: New Paradigm to Reduce the Environmental Footprint of Ruminants by Breeding Low Methanogenic Forages Utilizing Haplotype Variation.</title>
        <authorList>
            <person name="Kaur P."/>
            <person name="Appels R."/>
            <person name="Bayer P.E."/>
            <person name="Keeble-Gagnere G."/>
            <person name="Wang J."/>
            <person name="Hirakawa H."/>
            <person name="Shirasawa K."/>
            <person name="Vercoe P."/>
            <person name="Stefanova K."/>
            <person name="Durmic Z."/>
            <person name="Nichols P."/>
            <person name="Revell C."/>
            <person name="Isobe S.N."/>
            <person name="Edwards D."/>
            <person name="Erskine W."/>
        </authorList>
    </citation>
    <scope>NUCLEOTIDE SEQUENCE [LARGE SCALE GENOMIC DNA]</scope>
    <source>
        <strain evidence="3">cv. Daliak</strain>
    </source>
</reference>
<evidence type="ECO:0000313" key="3">
    <source>
        <dbReference type="Proteomes" id="UP000242715"/>
    </source>
</evidence>
<dbReference type="InterPro" id="IPR052343">
    <property type="entry name" value="Retrotransposon-Effector_Assoc"/>
</dbReference>
<dbReference type="InterPro" id="IPR000477">
    <property type="entry name" value="RT_dom"/>
</dbReference>
<proteinExistence type="predicted"/>
<dbReference type="InterPro" id="IPR043502">
    <property type="entry name" value="DNA/RNA_pol_sf"/>
</dbReference>
<evidence type="ECO:0000313" key="2">
    <source>
        <dbReference type="EMBL" id="GAU11113.1"/>
    </source>
</evidence>
<dbReference type="PANTHER" id="PTHR46890">
    <property type="entry name" value="NON-LTR RETROLELEMENT REVERSE TRANSCRIPTASE-LIKE PROTEIN-RELATED"/>
    <property type="match status" value="1"/>
</dbReference>
<dbReference type="PANTHER" id="PTHR46890:SF48">
    <property type="entry name" value="RNA-DIRECTED DNA POLYMERASE"/>
    <property type="match status" value="1"/>
</dbReference>
<dbReference type="OrthoDB" id="1409033at2759"/>
<dbReference type="PROSITE" id="PS50878">
    <property type="entry name" value="RT_POL"/>
    <property type="match status" value="1"/>
</dbReference>
<dbReference type="Pfam" id="PF13966">
    <property type="entry name" value="zf-RVT"/>
    <property type="match status" value="1"/>
</dbReference>
<organism evidence="2 3">
    <name type="scientific">Trifolium subterraneum</name>
    <name type="common">Subterranean clover</name>
    <dbReference type="NCBI Taxonomy" id="3900"/>
    <lineage>
        <taxon>Eukaryota</taxon>
        <taxon>Viridiplantae</taxon>
        <taxon>Streptophyta</taxon>
        <taxon>Embryophyta</taxon>
        <taxon>Tracheophyta</taxon>
        <taxon>Spermatophyta</taxon>
        <taxon>Magnoliopsida</taxon>
        <taxon>eudicotyledons</taxon>
        <taxon>Gunneridae</taxon>
        <taxon>Pentapetalae</taxon>
        <taxon>rosids</taxon>
        <taxon>fabids</taxon>
        <taxon>Fabales</taxon>
        <taxon>Fabaceae</taxon>
        <taxon>Papilionoideae</taxon>
        <taxon>50 kb inversion clade</taxon>
        <taxon>NPAAA clade</taxon>
        <taxon>Hologalegina</taxon>
        <taxon>IRL clade</taxon>
        <taxon>Trifolieae</taxon>
        <taxon>Trifolium</taxon>
    </lineage>
</organism>
<dbReference type="CDD" id="cd01650">
    <property type="entry name" value="RT_nLTR_like"/>
    <property type="match status" value="1"/>
</dbReference>
<dbReference type="Proteomes" id="UP000242715">
    <property type="component" value="Unassembled WGS sequence"/>
</dbReference>
<name>A0A2Z6LGA2_TRISU</name>